<dbReference type="Pfam" id="PF07993">
    <property type="entry name" value="NAD_binding_4"/>
    <property type="match status" value="1"/>
</dbReference>
<evidence type="ECO:0000256" key="9">
    <source>
        <dbReference type="ARBA" id="ARBA00052530"/>
    </source>
</evidence>
<dbReference type="FunFam" id="3.40.50.720:FF:000143">
    <property type="entry name" value="Fatty acyl-CoA reductase"/>
    <property type="match status" value="1"/>
</dbReference>
<dbReference type="GO" id="GO:0016020">
    <property type="term" value="C:membrane"/>
    <property type="evidence" value="ECO:0007669"/>
    <property type="project" value="UniProtKB-SubCell"/>
</dbReference>
<feature type="transmembrane region" description="Helical" evidence="10">
    <location>
        <begin position="390"/>
        <end position="410"/>
    </location>
</feature>
<keyword evidence="4 10" id="KW-0812">Transmembrane</keyword>
<keyword evidence="7 10" id="KW-0443">Lipid metabolism</keyword>
<dbReference type="SUPFAM" id="SSF51735">
    <property type="entry name" value="NAD(P)-binding Rossmann-fold domains"/>
    <property type="match status" value="1"/>
</dbReference>
<evidence type="ECO:0000256" key="3">
    <source>
        <dbReference type="ARBA" id="ARBA00022516"/>
    </source>
</evidence>
<feature type="domain" description="Fatty acyl-CoA reductase C-terminal" evidence="11">
    <location>
        <begin position="394"/>
        <end position="486"/>
    </location>
</feature>
<dbReference type="Pfam" id="PF03015">
    <property type="entry name" value="Sterile"/>
    <property type="match status" value="1"/>
</dbReference>
<protein>
    <recommendedName>
        <fullName evidence="10">Fatty acyl-CoA reductase</fullName>
        <ecNumber evidence="10">1.2.1.84</ecNumber>
    </recommendedName>
</protein>
<evidence type="ECO:0000256" key="6">
    <source>
        <dbReference type="ARBA" id="ARBA00022989"/>
    </source>
</evidence>
<sequence length="534" mass="61854">MTRRSKNYLEDMLDMSEFPNINDSQSEIPQFFAGCTVLVTGGSGFLGQLLIEKLLRCCPDIEKLYIFMRAKKGKTPEQRFEEHFNDPVYDRLKKEQPNFNTKVIMIHADLSKLDLGLSKENRECLLDTNVIFHAAATVRFNESIRIAVNINIRGTKQLLLLAKEMPKLKSFVYVSTAFSHCVNNFIEERYYPTPMETDKILTLIDIMDDKKLDKFMPTLIDDWPNSYAYTKAIAEDTVRQYSIGIPVCIVRPSIITSTAEEPVSGWINNVYGAVGVVMGSAIGLLRTLHCDPNKVADMVPADYVISHLIVAGWDTAKRRNTLLSIESANPDVPETERVPIYNYVSICQNPITWKRFMKLNEIYGMQVPSTHVMWYYMFFLNKYKFVHDMYVIILHMIPAVIVDTVLFLIGRKPMLLKIYKKINHFTSIIAYFSSKEWQFSNDAVVKLWSRVTPADRQIFNFNINNLEWELYLKNMIPGMRLYIAKDPMDTLDKGREKYRRRIKGLSLFFVNGYYGFISMGCHKLNKSYDIFLVI</sequence>
<evidence type="ECO:0000256" key="5">
    <source>
        <dbReference type="ARBA" id="ARBA00022857"/>
    </source>
</evidence>
<feature type="transmembrane region" description="Helical" evidence="10">
    <location>
        <begin position="362"/>
        <end position="378"/>
    </location>
</feature>
<keyword evidence="10" id="KW-0560">Oxidoreductase</keyword>
<feature type="domain" description="Thioester reductase (TE)" evidence="12">
    <location>
        <begin position="39"/>
        <end position="306"/>
    </location>
</feature>
<dbReference type="AlphaFoldDB" id="A0A195EE25"/>
<proteinExistence type="inferred from homology"/>
<evidence type="ECO:0000313" key="13">
    <source>
        <dbReference type="EMBL" id="KYN23453.1"/>
    </source>
</evidence>
<comment type="catalytic activity">
    <reaction evidence="9 10">
        <text>a long-chain fatty acyl-CoA + 2 NADPH + 2 H(+) = a long-chain primary fatty alcohol + 2 NADP(+) + CoA</text>
        <dbReference type="Rhea" id="RHEA:52716"/>
        <dbReference type="ChEBI" id="CHEBI:15378"/>
        <dbReference type="ChEBI" id="CHEBI:57287"/>
        <dbReference type="ChEBI" id="CHEBI:57783"/>
        <dbReference type="ChEBI" id="CHEBI:58349"/>
        <dbReference type="ChEBI" id="CHEBI:77396"/>
        <dbReference type="ChEBI" id="CHEBI:83139"/>
        <dbReference type="EC" id="1.2.1.84"/>
    </reaction>
</comment>
<evidence type="ECO:0000256" key="4">
    <source>
        <dbReference type="ARBA" id="ARBA00022692"/>
    </source>
</evidence>
<dbReference type="InterPro" id="IPR033640">
    <property type="entry name" value="FAR_C"/>
</dbReference>
<dbReference type="EC" id="1.2.1.84" evidence="10"/>
<dbReference type="InterPro" id="IPR013120">
    <property type="entry name" value="FAR_NAD-bd"/>
</dbReference>
<keyword evidence="6 10" id="KW-1133">Transmembrane helix</keyword>
<keyword evidence="8 10" id="KW-0472">Membrane</keyword>
<dbReference type="GO" id="GO:0102965">
    <property type="term" value="F:alcohol-forming long-chain fatty acyl-CoA reductase activity"/>
    <property type="evidence" value="ECO:0007669"/>
    <property type="project" value="UniProtKB-EC"/>
</dbReference>
<keyword evidence="14" id="KW-1185">Reference proteome</keyword>
<comment type="subcellular location">
    <subcellularLocation>
        <location evidence="1">Membrane</location>
        <topology evidence="1">Multi-pass membrane protein</topology>
    </subcellularLocation>
</comment>
<dbReference type="PANTHER" id="PTHR11011:SF60">
    <property type="entry name" value="FATTY ACYL-COA REDUCTASE-RELATED"/>
    <property type="match status" value="1"/>
</dbReference>
<evidence type="ECO:0000256" key="10">
    <source>
        <dbReference type="RuleBase" id="RU363097"/>
    </source>
</evidence>
<reference evidence="13 14" key="1">
    <citation type="submission" date="2015-09" db="EMBL/GenBank/DDBJ databases">
        <title>Trachymyrmex cornetzi WGS genome.</title>
        <authorList>
            <person name="Nygaard S."/>
            <person name="Hu H."/>
            <person name="Boomsma J."/>
            <person name="Zhang G."/>
        </authorList>
    </citation>
    <scope>NUCLEOTIDE SEQUENCE [LARGE SCALE GENOMIC DNA]</scope>
    <source>
        <strain evidence="13">Tcor2-1</strain>
        <tissue evidence="13">Whole body</tissue>
    </source>
</reference>
<dbReference type="Gene3D" id="3.40.50.720">
    <property type="entry name" value="NAD(P)-binding Rossmann-like Domain"/>
    <property type="match status" value="1"/>
</dbReference>
<dbReference type="EMBL" id="KQ979039">
    <property type="protein sequence ID" value="KYN23453.1"/>
    <property type="molecule type" value="Genomic_DNA"/>
</dbReference>
<evidence type="ECO:0000256" key="1">
    <source>
        <dbReference type="ARBA" id="ARBA00004141"/>
    </source>
</evidence>
<name>A0A195EE25_9HYME</name>
<gene>
    <name evidence="13" type="ORF">ALC57_04327</name>
</gene>
<dbReference type="CDD" id="cd05236">
    <property type="entry name" value="FAR-N_SDR_e"/>
    <property type="match status" value="1"/>
</dbReference>
<evidence type="ECO:0000313" key="14">
    <source>
        <dbReference type="Proteomes" id="UP000078492"/>
    </source>
</evidence>
<dbReference type="InterPro" id="IPR036291">
    <property type="entry name" value="NAD(P)-bd_dom_sf"/>
</dbReference>
<accession>A0A195EE25</accession>
<evidence type="ECO:0000256" key="8">
    <source>
        <dbReference type="ARBA" id="ARBA00023136"/>
    </source>
</evidence>
<evidence type="ECO:0000259" key="11">
    <source>
        <dbReference type="Pfam" id="PF03015"/>
    </source>
</evidence>
<dbReference type="GO" id="GO:0035336">
    <property type="term" value="P:long-chain fatty-acyl-CoA metabolic process"/>
    <property type="evidence" value="ECO:0007669"/>
    <property type="project" value="TreeGrafter"/>
</dbReference>
<keyword evidence="3 10" id="KW-0444">Lipid biosynthesis</keyword>
<evidence type="ECO:0000256" key="2">
    <source>
        <dbReference type="ARBA" id="ARBA00005928"/>
    </source>
</evidence>
<keyword evidence="5 10" id="KW-0521">NADP</keyword>
<dbReference type="PANTHER" id="PTHR11011">
    <property type="entry name" value="MALE STERILITY PROTEIN 2-RELATED"/>
    <property type="match status" value="1"/>
</dbReference>
<evidence type="ECO:0000256" key="7">
    <source>
        <dbReference type="ARBA" id="ARBA00023098"/>
    </source>
</evidence>
<organism evidence="13 14">
    <name type="scientific">Trachymyrmex cornetzi</name>
    <dbReference type="NCBI Taxonomy" id="471704"/>
    <lineage>
        <taxon>Eukaryota</taxon>
        <taxon>Metazoa</taxon>
        <taxon>Ecdysozoa</taxon>
        <taxon>Arthropoda</taxon>
        <taxon>Hexapoda</taxon>
        <taxon>Insecta</taxon>
        <taxon>Pterygota</taxon>
        <taxon>Neoptera</taxon>
        <taxon>Endopterygota</taxon>
        <taxon>Hymenoptera</taxon>
        <taxon>Apocrita</taxon>
        <taxon>Aculeata</taxon>
        <taxon>Formicoidea</taxon>
        <taxon>Formicidae</taxon>
        <taxon>Myrmicinae</taxon>
        <taxon>Trachymyrmex</taxon>
    </lineage>
</organism>
<dbReference type="STRING" id="471704.A0A195EE25"/>
<dbReference type="GO" id="GO:0080019">
    <property type="term" value="F:alcohol-forming very long-chain fatty acyl-CoA reductase activity"/>
    <property type="evidence" value="ECO:0007669"/>
    <property type="project" value="InterPro"/>
</dbReference>
<comment type="similarity">
    <text evidence="2 10">Belongs to the fatty acyl-CoA reductase family.</text>
</comment>
<dbReference type="GO" id="GO:0005777">
    <property type="term" value="C:peroxisome"/>
    <property type="evidence" value="ECO:0007669"/>
    <property type="project" value="TreeGrafter"/>
</dbReference>
<dbReference type="CDD" id="cd09071">
    <property type="entry name" value="FAR_C"/>
    <property type="match status" value="1"/>
</dbReference>
<evidence type="ECO:0000259" key="12">
    <source>
        <dbReference type="Pfam" id="PF07993"/>
    </source>
</evidence>
<dbReference type="Proteomes" id="UP000078492">
    <property type="component" value="Unassembled WGS sequence"/>
</dbReference>
<comment type="function">
    <text evidence="10">Catalyzes the reduction of fatty acyl-CoA to fatty alcohols.</text>
</comment>
<dbReference type="InterPro" id="IPR026055">
    <property type="entry name" value="FAR"/>
</dbReference>